<proteinExistence type="inferred from homology"/>
<dbReference type="InterPro" id="IPR002347">
    <property type="entry name" value="SDR_fam"/>
</dbReference>
<dbReference type="EMBL" id="OC321885">
    <property type="protein sequence ID" value="CAD7410847.1"/>
    <property type="molecule type" value="Genomic_DNA"/>
</dbReference>
<dbReference type="PANTHER" id="PTHR43115">
    <property type="entry name" value="DEHYDROGENASE/REDUCTASE SDR FAMILY MEMBER 11"/>
    <property type="match status" value="1"/>
</dbReference>
<name>A0A7R9H6D4_TIMCR</name>
<gene>
    <name evidence="4" type="ORF">TCEB3V08_LOCUS10669</name>
</gene>
<dbReference type="Gene3D" id="3.40.50.720">
    <property type="entry name" value="NAD(P)-binding Rossmann-like Domain"/>
    <property type="match status" value="1"/>
</dbReference>
<protein>
    <recommendedName>
        <fullName evidence="5">Dehydrogenase/reductase SDR family member 11</fullName>
    </recommendedName>
</protein>
<comment type="similarity">
    <text evidence="1 3">Belongs to the short-chain dehydrogenases/reductases (SDR) family.</text>
</comment>
<dbReference type="PRINTS" id="PR00081">
    <property type="entry name" value="GDHRDH"/>
</dbReference>
<reference evidence="4" key="1">
    <citation type="submission" date="2020-11" db="EMBL/GenBank/DDBJ databases">
        <authorList>
            <person name="Tran Van P."/>
        </authorList>
    </citation>
    <scope>NUCLEOTIDE SEQUENCE</scope>
</reference>
<sequence>MVSLVYCESSALDHAATEVGLFDNAGPSISIEISGKNLLEVTVSKMALLFSLSRNPVIRGPARGLVTSPQEIGSRVIETVKSRSDFPWKGMVRWKNKVALVTGASEGIGAATCRLLATNGMIVLGVSRNTSKVEKMAAELRRSATCTGRLSHFSADVSKEEDLRSLFMWAARTLGGVDVLVNNAGMGVPGSIINGDVCSWRRMMDVNVVGLAVCSSETVRSLESRRALEGYIINICSVAGHVMTSFDDLQMYHVSKYAVTALTEVYRRELKSRSVPIRVSQISPGLVRTEFVRNLYKEHPQKEEKVARYFPDIKLLTSEDIAQTVLYCLASPPHMQVHDIIMRPRGQLI</sequence>
<dbReference type="PANTHER" id="PTHR43115:SF4">
    <property type="entry name" value="DEHYDROGENASE_REDUCTASE SDR FAMILY MEMBER 11"/>
    <property type="match status" value="1"/>
</dbReference>
<dbReference type="FunFam" id="3.40.50.720:FF:000047">
    <property type="entry name" value="NADP-dependent L-serine/L-allo-threonine dehydrogenase"/>
    <property type="match status" value="1"/>
</dbReference>
<dbReference type="Pfam" id="PF00106">
    <property type="entry name" value="adh_short"/>
    <property type="match status" value="1"/>
</dbReference>
<evidence type="ECO:0000256" key="3">
    <source>
        <dbReference type="RuleBase" id="RU000363"/>
    </source>
</evidence>
<evidence type="ECO:0000313" key="4">
    <source>
        <dbReference type="EMBL" id="CAD7410847.1"/>
    </source>
</evidence>
<dbReference type="AlphaFoldDB" id="A0A7R9H6D4"/>
<organism evidence="4">
    <name type="scientific">Timema cristinae</name>
    <name type="common">Walking stick</name>
    <dbReference type="NCBI Taxonomy" id="61476"/>
    <lineage>
        <taxon>Eukaryota</taxon>
        <taxon>Metazoa</taxon>
        <taxon>Ecdysozoa</taxon>
        <taxon>Arthropoda</taxon>
        <taxon>Hexapoda</taxon>
        <taxon>Insecta</taxon>
        <taxon>Pterygota</taxon>
        <taxon>Neoptera</taxon>
        <taxon>Polyneoptera</taxon>
        <taxon>Phasmatodea</taxon>
        <taxon>Timematodea</taxon>
        <taxon>Timematoidea</taxon>
        <taxon>Timematidae</taxon>
        <taxon>Timema</taxon>
    </lineage>
</organism>
<dbReference type="PRINTS" id="PR00080">
    <property type="entry name" value="SDRFAMILY"/>
</dbReference>
<dbReference type="SUPFAM" id="SSF51735">
    <property type="entry name" value="NAD(P)-binding Rossmann-fold domains"/>
    <property type="match status" value="1"/>
</dbReference>
<evidence type="ECO:0000256" key="2">
    <source>
        <dbReference type="ARBA" id="ARBA00023002"/>
    </source>
</evidence>
<evidence type="ECO:0008006" key="5">
    <source>
        <dbReference type="Google" id="ProtNLM"/>
    </source>
</evidence>
<dbReference type="InterPro" id="IPR036291">
    <property type="entry name" value="NAD(P)-bd_dom_sf"/>
</dbReference>
<accession>A0A7R9H6D4</accession>
<dbReference type="GO" id="GO:0016616">
    <property type="term" value="F:oxidoreductase activity, acting on the CH-OH group of donors, NAD or NADP as acceptor"/>
    <property type="evidence" value="ECO:0007669"/>
    <property type="project" value="UniProtKB-ARBA"/>
</dbReference>
<evidence type="ECO:0000256" key="1">
    <source>
        <dbReference type="ARBA" id="ARBA00006484"/>
    </source>
</evidence>
<keyword evidence="2" id="KW-0560">Oxidoreductase</keyword>